<keyword evidence="2" id="KW-1185">Reference proteome</keyword>
<name>A0A9Q0BSX9_9MUSC</name>
<dbReference type="EMBL" id="JAMKOV010000002">
    <property type="protein sequence ID" value="KAI8042649.1"/>
    <property type="molecule type" value="Genomic_DNA"/>
</dbReference>
<organism evidence="1 2">
    <name type="scientific">Drosophila gunungcola</name>
    <name type="common">fruit fly</name>
    <dbReference type="NCBI Taxonomy" id="103775"/>
    <lineage>
        <taxon>Eukaryota</taxon>
        <taxon>Metazoa</taxon>
        <taxon>Ecdysozoa</taxon>
        <taxon>Arthropoda</taxon>
        <taxon>Hexapoda</taxon>
        <taxon>Insecta</taxon>
        <taxon>Pterygota</taxon>
        <taxon>Neoptera</taxon>
        <taxon>Endopterygota</taxon>
        <taxon>Diptera</taxon>
        <taxon>Brachycera</taxon>
        <taxon>Muscomorpha</taxon>
        <taxon>Ephydroidea</taxon>
        <taxon>Drosophilidae</taxon>
        <taxon>Drosophila</taxon>
        <taxon>Sophophora</taxon>
    </lineage>
</organism>
<protein>
    <submittedName>
        <fullName evidence="1">Uncharacterized protein</fullName>
    </submittedName>
</protein>
<accession>A0A9Q0BSX9</accession>
<evidence type="ECO:0000313" key="2">
    <source>
        <dbReference type="Proteomes" id="UP001059596"/>
    </source>
</evidence>
<dbReference type="AlphaFoldDB" id="A0A9Q0BSX9"/>
<reference evidence="1" key="1">
    <citation type="journal article" date="2023" name="Genome Biol. Evol.">
        <title>Long-read-based Genome Assembly of Drosophila gunungcola Reveals Fewer Chemosensory Genes in Flower-breeding Species.</title>
        <authorList>
            <person name="Negi A."/>
            <person name="Liao B.Y."/>
            <person name="Yeh S.D."/>
        </authorList>
    </citation>
    <scope>NUCLEOTIDE SEQUENCE</scope>
    <source>
        <strain evidence="1">Sukarami</strain>
    </source>
</reference>
<dbReference type="Proteomes" id="UP001059596">
    <property type="component" value="Unassembled WGS sequence"/>
</dbReference>
<proteinExistence type="predicted"/>
<comment type="caution">
    <text evidence="1">The sequence shown here is derived from an EMBL/GenBank/DDBJ whole genome shotgun (WGS) entry which is preliminary data.</text>
</comment>
<sequence length="86" mass="9956">MKLCAMQTNRKSPDADQTRNFDAQLRFESVSKVFYGTNASRGFSTSTKCVHLLVRHRINKHKTQQQIKNNTLKHIKVAKQNSIMNH</sequence>
<gene>
    <name evidence="1" type="ORF">M5D96_003965</name>
</gene>
<evidence type="ECO:0000313" key="1">
    <source>
        <dbReference type="EMBL" id="KAI8042649.1"/>
    </source>
</evidence>